<dbReference type="InterPro" id="IPR015854">
    <property type="entry name" value="ABC_transpr_LolD-like"/>
</dbReference>
<dbReference type="Gene3D" id="3.40.50.300">
    <property type="entry name" value="P-loop containing nucleotide triphosphate hydrolases"/>
    <property type="match status" value="1"/>
</dbReference>
<name>A0A3D3R6T6_9PLAN</name>
<dbReference type="GO" id="GO:0005886">
    <property type="term" value="C:plasma membrane"/>
    <property type="evidence" value="ECO:0007669"/>
    <property type="project" value="TreeGrafter"/>
</dbReference>
<keyword evidence="2" id="KW-0067">ATP-binding</keyword>
<evidence type="ECO:0000313" key="3">
    <source>
        <dbReference type="Proteomes" id="UP000263642"/>
    </source>
</evidence>
<protein>
    <submittedName>
        <fullName evidence="2">ABC transporter ATP-binding protein</fullName>
    </submittedName>
</protein>
<dbReference type="Pfam" id="PF00004">
    <property type="entry name" value="AAA"/>
    <property type="match status" value="1"/>
</dbReference>
<comment type="caution">
    <text evidence="2">The sequence shown here is derived from an EMBL/GenBank/DDBJ whole genome shotgun (WGS) entry which is preliminary data.</text>
</comment>
<dbReference type="SMART" id="SM00382">
    <property type="entry name" value="AAA"/>
    <property type="match status" value="1"/>
</dbReference>
<organism evidence="2 3">
    <name type="scientific">Gimesia maris</name>
    <dbReference type="NCBI Taxonomy" id="122"/>
    <lineage>
        <taxon>Bacteria</taxon>
        <taxon>Pseudomonadati</taxon>
        <taxon>Planctomycetota</taxon>
        <taxon>Planctomycetia</taxon>
        <taxon>Planctomycetales</taxon>
        <taxon>Planctomycetaceae</taxon>
        <taxon>Gimesia</taxon>
    </lineage>
</organism>
<evidence type="ECO:0000313" key="2">
    <source>
        <dbReference type="EMBL" id="HCO24594.1"/>
    </source>
</evidence>
<dbReference type="CDD" id="cd00267">
    <property type="entry name" value="ABC_ATPase"/>
    <property type="match status" value="1"/>
</dbReference>
<dbReference type="EMBL" id="DQAY01000104">
    <property type="protein sequence ID" value="HCO24594.1"/>
    <property type="molecule type" value="Genomic_DNA"/>
</dbReference>
<accession>A0A3D3R6T6</accession>
<dbReference type="InterPro" id="IPR003959">
    <property type="entry name" value="ATPase_AAA_core"/>
</dbReference>
<dbReference type="GO" id="GO:0016887">
    <property type="term" value="F:ATP hydrolysis activity"/>
    <property type="evidence" value="ECO:0007669"/>
    <property type="project" value="InterPro"/>
</dbReference>
<sequence>MPRLDLIKKTRVIRSPRVIQLEGMFDLPTEKTSRQQWAVDMPIEDDDWNVGLIVGPSGCGKTSIARECFKNEMVSDFSWFQQKSIIDSFPEEMGIKEITALLSSVGFSSPPNWLRPFHVLSNGEQFRVSIARALAELPGIVVIDEFTSVVDRTVARVGSFAVARTVRKREQKFVAISCHFDIIEWLDPDWIYFPATNQFQWRSERQSRPPVTLEIINVHRKAWELFRRHHYLDSTIQKSANCFVALMDGQPAAFTAVIHFPHRQSPSFREHRTVCLPDFQGIGIGNALSEYIASLYACRKKYTSVTGHPAMIQYRAKSKNWKMIRKPSVVSRQKGLEKSGKRSVASSHERITAGFLYCGPRREREAREFGLF</sequence>
<dbReference type="InterPro" id="IPR027417">
    <property type="entry name" value="P-loop_NTPase"/>
</dbReference>
<dbReference type="GO" id="GO:0022857">
    <property type="term" value="F:transmembrane transporter activity"/>
    <property type="evidence" value="ECO:0007669"/>
    <property type="project" value="TreeGrafter"/>
</dbReference>
<dbReference type="SUPFAM" id="SSF55729">
    <property type="entry name" value="Acyl-CoA N-acyltransferases (Nat)"/>
    <property type="match status" value="1"/>
</dbReference>
<dbReference type="Gene3D" id="3.40.630.30">
    <property type="match status" value="1"/>
</dbReference>
<feature type="domain" description="AAA+ ATPase" evidence="1">
    <location>
        <begin position="47"/>
        <end position="189"/>
    </location>
</feature>
<dbReference type="Proteomes" id="UP000263642">
    <property type="component" value="Unassembled WGS sequence"/>
</dbReference>
<dbReference type="InterPro" id="IPR016181">
    <property type="entry name" value="Acyl_CoA_acyltransferase"/>
</dbReference>
<gene>
    <name evidence="2" type="ORF">DIT97_16770</name>
</gene>
<dbReference type="PANTHER" id="PTHR24220">
    <property type="entry name" value="IMPORT ATP-BINDING PROTEIN"/>
    <property type="match status" value="1"/>
</dbReference>
<dbReference type="GO" id="GO:0005524">
    <property type="term" value="F:ATP binding"/>
    <property type="evidence" value="ECO:0007669"/>
    <property type="project" value="UniProtKB-KW"/>
</dbReference>
<evidence type="ECO:0000259" key="1">
    <source>
        <dbReference type="SMART" id="SM00382"/>
    </source>
</evidence>
<dbReference type="AlphaFoldDB" id="A0A3D3R6T6"/>
<dbReference type="SUPFAM" id="SSF52540">
    <property type="entry name" value="P-loop containing nucleoside triphosphate hydrolases"/>
    <property type="match status" value="1"/>
</dbReference>
<dbReference type="InterPro" id="IPR003593">
    <property type="entry name" value="AAA+_ATPase"/>
</dbReference>
<proteinExistence type="predicted"/>
<keyword evidence="2" id="KW-0547">Nucleotide-binding</keyword>
<reference evidence="2 3" key="1">
    <citation type="journal article" date="2018" name="Nat. Biotechnol.">
        <title>A standardized bacterial taxonomy based on genome phylogeny substantially revises the tree of life.</title>
        <authorList>
            <person name="Parks D.H."/>
            <person name="Chuvochina M."/>
            <person name="Waite D.W."/>
            <person name="Rinke C."/>
            <person name="Skarshewski A."/>
            <person name="Chaumeil P.A."/>
            <person name="Hugenholtz P."/>
        </authorList>
    </citation>
    <scope>NUCLEOTIDE SEQUENCE [LARGE SCALE GENOMIC DNA]</scope>
    <source>
        <strain evidence="2">UBA9375</strain>
    </source>
</reference>